<organism evidence="1 2">
    <name type="scientific">Quercus suber</name>
    <name type="common">Cork oak</name>
    <dbReference type="NCBI Taxonomy" id="58331"/>
    <lineage>
        <taxon>Eukaryota</taxon>
        <taxon>Viridiplantae</taxon>
        <taxon>Streptophyta</taxon>
        <taxon>Embryophyta</taxon>
        <taxon>Tracheophyta</taxon>
        <taxon>Spermatophyta</taxon>
        <taxon>Magnoliopsida</taxon>
        <taxon>eudicotyledons</taxon>
        <taxon>Gunneridae</taxon>
        <taxon>Pentapetalae</taxon>
        <taxon>rosids</taxon>
        <taxon>fabids</taxon>
        <taxon>Fagales</taxon>
        <taxon>Fagaceae</taxon>
        <taxon>Quercus</taxon>
    </lineage>
</organism>
<dbReference type="Proteomes" id="UP000237347">
    <property type="component" value="Unassembled WGS sequence"/>
</dbReference>
<evidence type="ECO:0000313" key="1">
    <source>
        <dbReference type="EMBL" id="KAK7847736.1"/>
    </source>
</evidence>
<gene>
    <name evidence="1" type="ORF">CFP56_006216</name>
</gene>
<protein>
    <submittedName>
        <fullName evidence="1">Uncharacterized protein</fullName>
    </submittedName>
</protein>
<evidence type="ECO:0000313" key="2">
    <source>
        <dbReference type="Proteomes" id="UP000237347"/>
    </source>
</evidence>
<dbReference type="EMBL" id="PKMF04000136">
    <property type="protein sequence ID" value="KAK7847736.1"/>
    <property type="molecule type" value="Genomic_DNA"/>
</dbReference>
<comment type="caution">
    <text evidence="1">The sequence shown here is derived from an EMBL/GenBank/DDBJ whole genome shotgun (WGS) entry which is preliminary data.</text>
</comment>
<name>A0AAW0LAI5_QUESU</name>
<accession>A0AAW0LAI5</accession>
<sequence>MGGFSVVEEATAAVGKREYGDTWGNPLFHSQHRRSKSASDRNASVLGGGVLRSIKRDQDETYVRSQWQTMTMLKIIDEHSLKLYIIIWNVLPYSASVSRGQSPLHDYANHFNKNISSNHRASLEKDVSIRTVLYFSLH</sequence>
<proteinExistence type="predicted"/>
<dbReference type="AlphaFoldDB" id="A0AAW0LAI5"/>
<keyword evidence="2" id="KW-1185">Reference proteome</keyword>
<reference evidence="1 2" key="1">
    <citation type="journal article" date="2018" name="Sci. Data">
        <title>The draft genome sequence of cork oak.</title>
        <authorList>
            <person name="Ramos A.M."/>
            <person name="Usie A."/>
            <person name="Barbosa P."/>
            <person name="Barros P.M."/>
            <person name="Capote T."/>
            <person name="Chaves I."/>
            <person name="Simoes F."/>
            <person name="Abreu I."/>
            <person name="Carrasquinho I."/>
            <person name="Faro C."/>
            <person name="Guimaraes J.B."/>
            <person name="Mendonca D."/>
            <person name="Nobrega F."/>
            <person name="Rodrigues L."/>
            <person name="Saibo N.J.M."/>
            <person name="Varela M.C."/>
            <person name="Egas C."/>
            <person name="Matos J."/>
            <person name="Miguel C.M."/>
            <person name="Oliveira M.M."/>
            <person name="Ricardo C.P."/>
            <person name="Goncalves S."/>
        </authorList>
    </citation>
    <scope>NUCLEOTIDE SEQUENCE [LARGE SCALE GENOMIC DNA]</scope>
    <source>
        <strain evidence="2">cv. HL8</strain>
    </source>
</reference>